<dbReference type="Proteomes" id="UP000235682">
    <property type="component" value="Unassembled WGS sequence"/>
</dbReference>
<evidence type="ECO:0000259" key="1">
    <source>
        <dbReference type="PROSITE" id="PS50878"/>
    </source>
</evidence>
<evidence type="ECO:0000313" key="3">
    <source>
        <dbReference type="Proteomes" id="UP000235682"/>
    </source>
</evidence>
<dbReference type="AlphaFoldDB" id="A0A2N6SLB0"/>
<sequence length="497" mass="58160">MLNSADKLLTTKKGNPQVLDNVVKSGIKYSERSNLNYEIVMNKSGDYSWRPLVLIHPVLYVDLVNILTEKNNWDKLLERFKEFQMNDKISCYSIPLQAEFKPGKKKQKTDLGVTILNWWKKFEQASIEKNIKYKYAMFTDIANCYPSIYTHSIAWAIHGKQKIKGDKSYGVEWLGGKIDQKIAGMQYNQTNGIPQGSVLMDFIAEIVLGYADLKLSENLKKLEEKDIIGDYKILRYRDDYRIFANDIDQLEIITRRLADTLFELNLQLNTKKTKLVKDLVLESIKPDKLYWNQIDASLKYRIIGKDNKKKTQYSLNLQKHLIEIKILSSKYPNSGMIKNALSNYYKNRIKPLNRSPDDTFAIIGILVNIMIESPDSVAHCIIIIAELLKKYDDSSVALKTIESILQQYSRRSNTEYLILWIQRLLMLFEDLPLEKFETSLTAKVRNPEEVEMFSKDWLSLRYQNQFQEDNLVNEEKLEEMKHQIYLSEINDLNYYDI</sequence>
<dbReference type="SUPFAM" id="SSF56672">
    <property type="entry name" value="DNA/RNA polymerases"/>
    <property type="match status" value="1"/>
</dbReference>
<dbReference type="InterPro" id="IPR043502">
    <property type="entry name" value="DNA/RNA_pol_sf"/>
</dbReference>
<dbReference type="PROSITE" id="PS50878">
    <property type="entry name" value="RT_POL"/>
    <property type="match status" value="1"/>
</dbReference>
<dbReference type="InterPro" id="IPR000477">
    <property type="entry name" value="RT_dom"/>
</dbReference>
<reference evidence="2 3" key="1">
    <citation type="submission" date="2017-09" db="EMBL/GenBank/DDBJ databases">
        <title>Bacterial strain isolated from the female urinary microbiota.</title>
        <authorList>
            <person name="Thomas-White K."/>
            <person name="Kumar N."/>
            <person name="Forster S."/>
            <person name="Putonti C."/>
            <person name="Lawley T."/>
            <person name="Wolfe A.J."/>
        </authorList>
    </citation>
    <scope>NUCLEOTIDE SEQUENCE [LARGE SCALE GENOMIC DNA]</scope>
    <source>
        <strain evidence="2 3">UMB0852</strain>
    </source>
</reference>
<accession>A0A2N6SLB0</accession>
<name>A0A2N6SLB0_9LACT</name>
<proteinExistence type="predicted"/>
<feature type="domain" description="Reverse transcriptase" evidence="1">
    <location>
        <begin position="21"/>
        <end position="296"/>
    </location>
</feature>
<evidence type="ECO:0000313" key="2">
    <source>
        <dbReference type="EMBL" id="PMC57864.1"/>
    </source>
</evidence>
<dbReference type="Pfam" id="PF00078">
    <property type="entry name" value="RVT_1"/>
    <property type="match status" value="1"/>
</dbReference>
<dbReference type="EMBL" id="PNHE01000039">
    <property type="protein sequence ID" value="PMC57864.1"/>
    <property type="molecule type" value="Genomic_DNA"/>
</dbReference>
<dbReference type="CDD" id="cd01646">
    <property type="entry name" value="RT_Bac_retron_I"/>
    <property type="match status" value="1"/>
</dbReference>
<keyword evidence="3" id="KW-1185">Reference proteome</keyword>
<protein>
    <submittedName>
        <fullName evidence="2">Cobalt transporter</fullName>
    </submittedName>
</protein>
<dbReference type="OrthoDB" id="9780724at2"/>
<gene>
    <name evidence="2" type="ORF">CJ205_07440</name>
</gene>
<organism evidence="2 3">
    <name type="scientific">Dolosicoccus paucivorans</name>
    <dbReference type="NCBI Taxonomy" id="84521"/>
    <lineage>
        <taxon>Bacteria</taxon>
        <taxon>Bacillati</taxon>
        <taxon>Bacillota</taxon>
        <taxon>Bacilli</taxon>
        <taxon>Lactobacillales</taxon>
        <taxon>Aerococcaceae</taxon>
        <taxon>Dolosicoccus</taxon>
    </lineage>
</organism>
<comment type="caution">
    <text evidence="2">The sequence shown here is derived from an EMBL/GenBank/DDBJ whole genome shotgun (WGS) entry which is preliminary data.</text>
</comment>